<feature type="transmembrane region" description="Helical" evidence="1">
    <location>
        <begin position="20"/>
        <end position="41"/>
    </location>
</feature>
<reference evidence="3" key="1">
    <citation type="journal article" date="2014" name="Genome Announc.">
        <title>Draft genome sequences of six enterohepatic helicobacter species isolated from humans and one from rhesus macaques.</title>
        <authorList>
            <person name="Shen Z."/>
            <person name="Sheh A."/>
            <person name="Young S.K."/>
            <person name="Abouelliel A."/>
            <person name="Ward D.V."/>
            <person name="Earl A.M."/>
            <person name="Fox J.G."/>
        </authorList>
    </citation>
    <scope>NUCLEOTIDE SEQUENCE [LARGE SCALE GENOMIC DNA]</scope>
    <source>
        <strain evidence="3">MIT 98-5489</strain>
    </source>
</reference>
<name>C5EYG1_9HELI</name>
<accession>C5EYG1</accession>
<protein>
    <submittedName>
        <fullName evidence="2">Uncharacterized protein</fullName>
    </submittedName>
</protein>
<gene>
    <name evidence="2" type="ORF">HPMG_00512</name>
</gene>
<dbReference type="HOGENOM" id="CLU_3044100_0_0_7"/>
<organism evidence="2 3">
    <name type="scientific">Helicobacter pullorum MIT 98-5489</name>
    <dbReference type="NCBI Taxonomy" id="537972"/>
    <lineage>
        <taxon>Bacteria</taxon>
        <taxon>Pseudomonadati</taxon>
        <taxon>Campylobacterota</taxon>
        <taxon>Epsilonproteobacteria</taxon>
        <taxon>Campylobacterales</taxon>
        <taxon>Helicobacteraceae</taxon>
        <taxon>Helicobacter</taxon>
    </lineage>
</organism>
<evidence type="ECO:0000313" key="3">
    <source>
        <dbReference type="Proteomes" id="UP000003953"/>
    </source>
</evidence>
<dbReference type="Proteomes" id="UP000003953">
    <property type="component" value="Unassembled WGS sequence"/>
</dbReference>
<keyword evidence="3" id="KW-1185">Reference proteome</keyword>
<dbReference type="EMBL" id="DS990442">
    <property type="protein sequence ID" value="EEQ63055.1"/>
    <property type="molecule type" value="Genomic_DNA"/>
</dbReference>
<evidence type="ECO:0000313" key="2">
    <source>
        <dbReference type="EMBL" id="EEQ63055.1"/>
    </source>
</evidence>
<proteinExistence type="predicted"/>
<dbReference type="AlphaFoldDB" id="C5EYG1"/>
<sequence>MVATPKTLPMSLNLFCNGNIQAPLVIEYLLCGDFEILYFFIAKWRLLKKGFIFI</sequence>
<evidence type="ECO:0000256" key="1">
    <source>
        <dbReference type="SAM" id="Phobius"/>
    </source>
</evidence>
<keyword evidence="1" id="KW-0472">Membrane</keyword>
<keyword evidence="1" id="KW-1133">Transmembrane helix</keyword>
<keyword evidence="1" id="KW-0812">Transmembrane</keyword>